<dbReference type="GO" id="GO:0000774">
    <property type="term" value="F:adenyl-nucleotide exchange factor activity"/>
    <property type="evidence" value="ECO:0007669"/>
    <property type="project" value="TreeGrafter"/>
</dbReference>
<dbReference type="AlphaFoldDB" id="A0A8S0W4H6"/>
<dbReference type="EMBL" id="CACVBS010000035">
    <property type="protein sequence ID" value="CAA7262074.1"/>
    <property type="molecule type" value="Genomic_DNA"/>
</dbReference>
<keyword evidence="2" id="KW-0677">Repeat</keyword>
<dbReference type="Pfam" id="PF08609">
    <property type="entry name" value="Fes1"/>
    <property type="match status" value="1"/>
</dbReference>
<organism evidence="5 6">
    <name type="scientific">Cyclocybe aegerita</name>
    <name type="common">Black poplar mushroom</name>
    <name type="synonym">Agrocybe aegerita</name>
    <dbReference type="NCBI Taxonomy" id="1973307"/>
    <lineage>
        <taxon>Eukaryota</taxon>
        <taxon>Fungi</taxon>
        <taxon>Dikarya</taxon>
        <taxon>Basidiomycota</taxon>
        <taxon>Agaricomycotina</taxon>
        <taxon>Agaricomycetes</taxon>
        <taxon>Agaricomycetidae</taxon>
        <taxon>Agaricales</taxon>
        <taxon>Agaricineae</taxon>
        <taxon>Bolbitiaceae</taxon>
        <taxon>Cyclocybe</taxon>
    </lineage>
</organism>
<keyword evidence="6" id="KW-1185">Reference proteome</keyword>
<dbReference type="InterPro" id="IPR050693">
    <property type="entry name" value="Hsp70_NEF-Inhibitors"/>
</dbReference>
<evidence type="ECO:0000313" key="6">
    <source>
        <dbReference type="Proteomes" id="UP000467700"/>
    </source>
</evidence>
<proteinExistence type="inferred from homology"/>
<dbReference type="PANTHER" id="PTHR19316:SF18">
    <property type="entry name" value="HSP70-BINDING PROTEIN 1"/>
    <property type="match status" value="1"/>
</dbReference>
<evidence type="ECO:0000259" key="4">
    <source>
        <dbReference type="Pfam" id="PF08609"/>
    </source>
</evidence>
<evidence type="ECO:0000256" key="1">
    <source>
        <dbReference type="ARBA" id="ARBA00011045"/>
    </source>
</evidence>
<name>A0A8S0W4H6_CYCAE</name>
<sequence>MQSILRWSLENSTPLDSAARSQPPEGRNTIDPEVIDMILGKPDAVKMKESMAIAVDPSKLEDERIAALDDLEMLIEHIDNANDLQKLGLWEPLQSLLTAESSTPKIRTQALWAIGTAVQNNPSAQDVYLSYDPLPVLLSFLDPSSSSGAAGRAKAIYTLSGLLKHHAPAVASLGKPEVNGWPRLRDALQDPSISVRRKAVFLLGTLLTPTSPSTSRQSTNSPAPQNAQ</sequence>
<reference evidence="5 6" key="1">
    <citation type="submission" date="2020-01" db="EMBL/GenBank/DDBJ databases">
        <authorList>
            <person name="Gupta K D."/>
        </authorList>
    </citation>
    <scope>NUCLEOTIDE SEQUENCE [LARGE SCALE GENOMIC DNA]</scope>
</reference>
<dbReference type="InterPro" id="IPR013918">
    <property type="entry name" value="Nucleotide_exch_fac_Fes1"/>
</dbReference>
<dbReference type="Proteomes" id="UP000467700">
    <property type="component" value="Unassembled WGS sequence"/>
</dbReference>
<evidence type="ECO:0000256" key="2">
    <source>
        <dbReference type="ARBA" id="ARBA00022737"/>
    </source>
</evidence>
<accession>A0A8S0W4H6</accession>
<gene>
    <name evidence="5" type="ORF">AAE3_LOCUS4234</name>
</gene>
<dbReference type="Gene3D" id="1.25.10.10">
    <property type="entry name" value="Leucine-rich Repeat Variant"/>
    <property type="match status" value="1"/>
</dbReference>
<dbReference type="SUPFAM" id="SSF48371">
    <property type="entry name" value="ARM repeat"/>
    <property type="match status" value="1"/>
</dbReference>
<feature type="region of interest" description="Disordered" evidence="3">
    <location>
        <begin position="12"/>
        <end position="31"/>
    </location>
</feature>
<comment type="caution">
    <text evidence="5">The sequence shown here is derived from an EMBL/GenBank/DDBJ whole genome shotgun (WGS) entry which is preliminary data.</text>
</comment>
<feature type="domain" description="Nucleotide exchange factor Fes1" evidence="4">
    <location>
        <begin position="1"/>
        <end position="84"/>
    </location>
</feature>
<dbReference type="PANTHER" id="PTHR19316">
    <property type="entry name" value="PROTEIN FOLDING REGULATOR"/>
    <property type="match status" value="1"/>
</dbReference>
<dbReference type="InterPro" id="IPR016024">
    <property type="entry name" value="ARM-type_fold"/>
</dbReference>
<comment type="similarity">
    <text evidence="1">Belongs to the FES1 family.</text>
</comment>
<protein>
    <recommendedName>
        <fullName evidence="4">Nucleotide exchange factor Fes1 domain-containing protein</fullName>
    </recommendedName>
</protein>
<dbReference type="GO" id="GO:0005783">
    <property type="term" value="C:endoplasmic reticulum"/>
    <property type="evidence" value="ECO:0007669"/>
    <property type="project" value="TreeGrafter"/>
</dbReference>
<evidence type="ECO:0000313" key="5">
    <source>
        <dbReference type="EMBL" id="CAA7262074.1"/>
    </source>
</evidence>
<evidence type="ECO:0000256" key="3">
    <source>
        <dbReference type="SAM" id="MobiDB-lite"/>
    </source>
</evidence>
<dbReference type="InterPro" id="IPR011989">
    <property type="entry name" value="ARM-like"/>
</dbReference>
<dbReference type="OrthoDB" id="10250458at2759"/>